<evidence type="ECO:0000256" key="4">
    <source>
        <dbReference type="ARBA" id="ARBA00023125"/>
    </source>
</evidence>
<dbReference type="GO" id="GO:0006310">
    <property type="term" value="P:DNA recombination"/>
    <property type="evidence" value="ECO:0007669"/>
    <property type="project" value="UniProtKB-KW"/>
</dbReference>
<evidence type="ECO:0000256" key="2">
    <source>
        <dbReference type="ARBA" id="ARBA00022741"/>
    </source>
</evidence>
<evidence type="ECO:0000256" key="1">
    <source>
        <dbReference type="ARBA" id="ARBA00009391"/>
    </source>
</evidence>
<feature type="domain" description="RecA family profile 1" evidence="8">
    <location>
        <begin position="103"/>
        <end position="262"/>
    </location>
</feature>
<evidence type="ECO:0000256" key="6">
    <source>
        <dbReference type="RuleBase" id="RU003422"/>
    </source>
</evidence>
<dbReference type="eggNOG" id="KOG1433">
    <property type="taxonomic scope" value="Eukaryota"/>
</dbReference>
<dbReference type="KEGG" id="egr:104444658"/>
<name>A0A059DH68_EUCGR</name>
<dbReference type="PANTHER" id="PTHR45900:SF4">
    <property type="entry name" value="DNA REPAIR PROTEIN RECA HOMOLOG 2, MITOCHONDRIAL"/>
    <property type="match status" value="1"/>
</dbReference>
<dbReference type="EMBL" id="KK198753">
    <property type="protein sequence ID" value="KCW90108.1"/>
    <property type="molecule type" value="Genomic_DNA"/>
</dbReference>
<dbReference type="SMART" id="SM00382">
    <property type="entry name" value="AAA"/>
    <property type="match status" value="1"/>
</dbReference>
<dbReference type="STRING" id="71139.A0A059DH68"/>
<dbReference type="NCBIfam" id="TIGR02012">
    <property type="entry name" value="tigrfam_recA"/>
    <property type="match status" value="1"/>
</dbReference>
<organism evidence="10">
    <name type="scientific">Eucalyptus grandis</name>
    <name type="common">Flooded gum</name>
    <dbReference type="NCBI Taxonomy" id="71139"/>
    <lineage>
        <taxon>Eukaryota</taxon>
        <taxon>Viridiplantae</taxon>
        <taxon>Streptophyta</taxon>
        <taxon>Embryophyta</taxon>
        <taxon>Tracheophyta</taxon>
        <taxon>Spermatophyta</taxon>
        <taxon>Magnoliopsida</taxon>
        <taxon>eudicotyledons</taxon>
        <taxon>Gunneridae</taxon>
        <taxon>Pentapetalae</taxon>
        <taxon>rosids</taxon>
        <taxon>malvids</taxon>
        <taxon>Myrtales</taxon>
        <taxon>Myrtaceae</taxon>
        <taxon>Myrtoideae</taxon>
        <taxon>Eucalypteae</taxon>
        <taxon>Eucalyptus</taxon>
    </lineage>
</organism>
<evidence type="ECO:0008006" key="11">
    <source>
        <dbReference type="Google" id="ProtNLM"/>
    </source>
</evidence>
<proteinExistence type="inferred from homology"/>
<dbReference type="GO" id="GO:0003697">
    <property type="term" value="F:single-stranded DNA binding"/>
    <property type="evidence" value="ECO:0007669"/>
    <property type="project" value="InterPro"/>
</dbReference>
<sequence>MAFLARPLSRPLHLRASRGFLLSYSLLSSSGQSNGRNSVSRTRTRACYLSTVVEELDFERDGLHDDVKMMERENALRHALSSLAGDFGRESMLSLRRFFSSRRQPVISTGSLKLDLALEIGGLPRGRIVEIYGKEASGKTTLALHIIKEAQKLGGYCAYFDAENALDPSLAESMGINTENLLLFRPNSAENLLSAVDTLTKSGSLDVIVIDSVAALVPQCEIDEPIGCRNKDIQSRIMTQALRKIHCSLFQSKTLIVFVNQVRSVPKYGQGSGGHRDEVTCGGNALKFYAAVRMRLVRMGLLKTDDKPTGLGVCVEVVKNKLAPAKKKAELGIMFGKGFCLESEVLELACDNGIILKEGSTYNIYGEVFHAKHEVEEFLAQNDGVLQKITMILRSYLLENGE</sequence>
<keyword evidence="5 7" id="KW-0233">DNA recombination</keyword>
<dbReference type="OrthoDB" id="5957327at2759"/>
<dbReference type="InterPro" id="IPR003593">
    <property type="entry name" value="AAA+_ATPase"/>
</dbReference>
<comment type="similarity">
    <text evidence="1 6">Belongs to the RecA family.</text>
</comment>
<dbReference type="InterPro" id="IPR020587">
    <property type="entry name" value="RecA_monomer-monomer_interface"/>
</dbReference>
<dbReference type="PROSITE" id="PS00321">
    <property type="entry name" value="RECA_1"/>
    <property type="match status" value="1"/>
</dbReference>
<evidence type="ECO:0000256" key="5">
    <source>
        <dbReference type="ARBA" id="ARBA00023172"/>
    </source>
</evidence>
<dbReference type="CDD" id="cd00983">
    <property type="entry name" value="RecA"/>
    <property type="match status" value="1"/>
</dbReference>
<dbReference type="SUPFAM" id="SSF52540">
    <property type="entry name" value="P-loop containing nucleoside triphosphate hydrolases"/>
    <property type="match status" value="1"/>
</dbReference>
<dbReference type="GO" id="GO:0140664">
    <property type="term" value="F:ATP-dependent DNA damage sensor activity"/>
    <property type="evidence" value="ECO:0007669"/>
    <property type="project" value="InterPro"/>
</dbReference>
<evidence type="ECO:0000256" key="3">
    <source>
        <dbReference type="ARBA" id="ARBA00022840"/>
    </source>
</evidence>
<dbReference type="InterPro" id="IPR020584">
    <property type="entry name" value="DNA_recomb/repair_RecA_CS"/>
</dbReference>
<keyword evidence="7" id="KW-0227">DNA damage</keyword>
<dbReference type="Gramene" id="KCW90108">
    <property type="protein sequence ID" value="KCW90108"/>
    <property type="gene ID" value="EUGRSUZ_A02303"/>
</dbReference>
<dbReference type="InterPro" id="IPR020588">
    <property type="entry name" value="RecA_ATP-bd"/>
</dbReference>
<dbReference type="PRINTS" id="PR00142">
    <property type="entry name" value="RECA"/>
</dbReference>
<evidence type="ECO:0000313" key="10">
    <source>
        <dbReference type="EMBL" id="KCW90108.1"/>
    </source>
</evidence>
<keyword evidence="3 6" id="KW-0067">ATP-binding</keyword>
<dbReference type="FunCoup" id="A0A059DH68">
    <property type="interactions" value="1971"/>
</dbReference>
<keyword evidence="4 7" id="KW-0238">DNA-binding</keyword>
<dbReference type="PROSITE" id="PS50163">
    <property type="entry name" value="RECA_3"/>
    <property type="match status" value="1"/>
</dbReference>
<dbReference type="PROSITE" id="PS50162">
    <property type="entry name" value="RECA_2"/>
    <property type="match status" value="1"/>
</dbReference>
<gene>
    <name evidence="10" type="ORF">EUGRSUZ_A02303</name>
</gene>
<dbReference type="GO" id="GO:0006281">
    <property type="term" value="P:DNA repair"/>
    <property type="evidence" value="ECO:0007669"/>
    <property type="project" value="InterPro"/>
</dbReference>
<dbReference type="Gene3D" id="3.40.50.300">
    <property type="entry name" value="P-loop containing nucleotide triphosphate hydrolases"/>
    <property type="match status" value="1"/>
</dbReference>
<evidence type="ECO:0000259" key="8">
    <source>
        <dbReference type="PROSITE" id="PS50162"/>
    </source>
</evidence>
<dbReference type="InterPro" id="IPR049428">
    <property type="entry name" value="RecA-like_N"/>
</dbReference>
<reference evidence="10" key="1">
    <citation type="submission" date="2013-07" db="EMBL/GenBank/DDBJ databases">
        <title>The genome of Eucalyptus grandis.</title>
        <authorList>
            <person name="Schmutz J."/>
            <person name="Hayes R."/>
            <person name="Myburg A."/>
            <person name="Tuskan G."/>
            <person name="Grattapaglia D."/>
            <person name="Rokhsar D.S."/>
        </authorList>
    </citation>
    <scope>NUCLEOTIDE SEQUENCE</scope>
    <source>
        <tissue evidence="10">Leaf extractions</tissue>
    </source>
</reference>
<evidence type="ECO:0000259" key="9">
    <source>
        <dbReference type="PROSITE" id="PS50163"/>
    </source>
</evidence>
<dbReference type="InterPro" id="IPR027417">
    <property type="entry name" value="P-loop_NTPase"/>
</dbReference>
<dbReference type="AlphaFoldDB" id="A0A059DH68"/>
<protein>
    <recommendedName>
        <fullName evidence="11">RecA family profile 2 domain-containing protein</fullName>
    </recommendedName>
</protein>
<keyword evidence="2 6" id="KW-0547">Nucleotide-binding</keyword>
<dbReference type="GO" id="GO:0005524">
    <property type="term" value="F:ATP binding"/>
    <property type="evidence" value="ECO:0007669"/>
    <property type="project" value="UniProtKB-KW"/>
</dbReference>
<dbReference type="Pfam" id="PF00154">
    <property type="entry name" value="RecA_N"/>
    <property type="match status" value="1"/>
</dbReference>
<dbReference type="InterPro" id="IPR013765">
    <property type="entry name" value="DNA_recomb/repair_RecA"/>
</dbReference>
<dbReference type="OMA" id="EFGKESM"/>
<feature type="domain" description="RecA family profile 2" evidence="9">
    <location>
        <begin position="269"/>
        <end position="344"/>
    </location>
</feature>
<evidence type="ECO:0000256" key="7">
    <source>
        <dbReference type="RuleBase" id="RU004527"/>
    </source>
</evidence>
<accession>A0A059DH68</accession>
<dbReference type="InParanoid" id="A0A059DH68"/>
<dbReference type="PANTHER" id="PTHR45900">
    <property type="entry name" value="RECA"/>
    <property type="match status" value="1"/>
</dbReference>